<keyword evidence="3" id="KW-1185">Reference proteome</keyword>
<evidence type="ECO:0000256" key="1">
    <source>
        <dbReference type="SAM" id="SignalP"/>
    </source>
</evidence>
<evidence type="ECO:0000313" key="3">
    <source>
        <dbReference type="Proteomes" id="UP000257136"/>
    </source>
</evidence>
<dbReference type="OrthoDB" id="1363427at2"/>
<feature type="chain" id="PRO_5017562775" description="NlpE-like protein" evidence="1">
    <location>
        <begin position="20"/>
        <end position="134"/>
    </location>
</feature>
<evidence type="ECO:0008006" key="4">
    <source>
        <dbReference type="Google" id="ProtNLM"/>
    </source>
</evidence>
<gene>
    <name evidence="2" type="ORF">C8P67_11845</name>
</gene>
<accession>A0A3E0DZF4</accession>
<organism evidence="2 3">
    <name type="scientific">Flavobacterium aquicola</name>
    <dbReference type="NCBI Taxonomy" id="1682742"/>
    <lineage>
        <taxon>Bacteria</taxon>
        <taxon>Pseudomonadati</taxon>
        <taxon>Bacteroidota</taxon>
        <taxon>Flavobacteriia</taxon>
        <taxon>Flavobacteriales</taxon>
        <taxon>Flavobacteriaceae</taxon>
        <taxon>Flavobacterium</taxon>
    </lineage>
</organism>
<feature type="signal peptide" evidence="1">
    <location>
        <begin position="1"/>
        <end position="19"/>
    </location>
</feature>
<comment type="caution">
    <text evidence="2">The sequence shown here is derived from an EMBL/GenBank/DDBJ whole genome shotgun (WGS) entry which is preliminary data.</text>
</comment>
<keyword evidence="1" id="KW-0732">Signal</keyword>
<protein>
    <recommendedName>
        <fullName evidence="4">NlpE-like protein</fullName>
    </recommendedName>
</protein>
<reference evidence="2 3" key="1">
    <citation type="submission" date="2018-08" db="EMBL/GenBank/DDBJ databases">
        <title>Genomic Encyclopedia of Archaeal and Bacterial Type Strains, Phase II (KMG-II): from individual species to whole genera.</title>
        <authorList>
            <person name="Goeker M."/>
        </authorList>
    </citation>
    <scope>NUCLEOTIDE SEQUENCE [LARGE SCALE GENOMIC DNA]</scope>
    <source>
        <strain evidence="2 3">DSM 100880</strain>
    </source>
</reference>
<name>A0A3E0DZF4_9FLAO</name>
<evidence type="ECO:0000313" key="2">
    <source>
        <dbReference type="EMBL" id="REG90833.1"/>
    </source>
</evidence>
<dbReference type="RefSeq" id="WP_115815118.1">
    <property type="nucleotide sequence ID" value="NZ_QUNI01000018.1"/>
</dbReference>
<sequence>MKRILLLSIFILSFANLTAQESKEDQIITAIELKADKIILNNKTAYNYSRNGNDFLISNLDGKELIKGSITSHGNGKFSSIITFITSGKKFSNEKIIGRQEIIFALCENNVIKDNFEIDEAKLTMFFEKYNELK</sequence>
<proteinExistence type="predicted"/>
<dbReference type="EMBL" id="QUNI01000018">
    <property type="protein sequence ID" value="REG90833.1"/>
    <property type="molecule type" value="Genomic_DNA"/>
</dbReference>
<dbReference type="Proteomes" id="UP000257136">
    <property type="component" value="Unassembled WGS sequence"/>
</dbReference>
<dbReference type="AlphaFoldDB" id="A0A3E0DZF4"/>